<organism evidence="6 7">
    <name type="scientific">Hemibagrus guttatus</name>
    <dbReference type="NCBI Taxonomy" id="175788"/>
    <lineage>
        <taxon>Eukaryota</taxon>
        <taxon>Metazoa</taxon>
        <taxon>Chordata</taxon>
        <taxon>Craniata</taxon>
        <taxon>Vertebrata</taxon>
        <taxon>Euteleostomi</taxon>
        <taxon>Actinopterygii</taxon>
        <taxon>Neopterygii</taxon>
        <taxon>Teleostei</taxon>
        <taxon>Ostariophysi</taxon>
        <taxon>Siluriformes</taxon>
        <taxon>Bagridae</taxon>
        <taxon>Hemibagrus</taxon>
    </lineage>
</organism>
<evidence type="ECO:0000313" key="6">
    <source>
        <dbReference type="EMBL" id="KAK3546542.1"/>
    </source>
</evidence>
<dbReference type="InterPro" id="IPR036322">
    <property type="entry name" value="WD40_repeat_dom_sf"/>
</dbReference>
<dbReference type="SMART" id="SM00320">
    <property type="entry name" value="WD40"/>
    <property type="match status" value="8"/>
</dbReference>
<dbReference type="PANTHER" id="PTHR32215:SF0">
    <property type="entry name" value="CILIA- AND FLAGELLA-ASSOCIATED PROTEIN 57"/>
    <property type="match status" value="1"/>
</dbReference>
<dbReference type="AlphaFoldDB" id="A0AAE0V7N5"/>
<dbReference type="Gene3D" id="1.10.287.1490">
    <property type="match status" value="1"/>
</dbReference>
<reference evidence="6" key="1">
    <citation type="submission" date="2023-06" db="EMBL/GenBank/DDBJ databases">
        <title>Male Hemibagrus guttatus genome.</title>
        <authorList>
            <person name="Bian C."/>
        </authorList>
    </citation>
    <scope>NUCLEOTIDE SEQUENCE</scope>
    <source>
        <strain evidence="6">Male_cb2023</strain>
        <tissue evidence="6">Muscle</tissue>
    </source>
</reference>
<evidence type="ECO:0000256" key="3">
    <source>
        <dbReference type="PROSITE-ProRule" id="PRU00221"/>
    </source>
</evidence>
<feature type="coiled-coil region" evidence="4">
    <location>
        <begin position="938"/>
        <end position="1077"/>
    </location>
</feature>
<dbReference type="SUPFAM" id="SSF50998">
    <property type="entry name" value="Quinoprotein alcohol dehydrogenase-like"/>
    <property type="match status" value="1"/>
</dbReference>
<dbReference type="InterPro" id="IPR001680">
    <property type="entry name" value="WD40_rpt"/>
</dbReference>
<keyword evidence="2" id="KW-0677">Repeat</keyword>
<keyword evidence="4" id="KW-0175">Coiled coil</keyword>
<protein>
    <recommendedName>
        <fullName evidence="5">EML-like second beta-propeller domain-containing protein</fullName>
    </recommendedName>
</protein>
<keyword evidence="1 3" id="KW-0853">WD repeat</keyword>
<proteinExistence type="predicted"/>
<dbReference type="PROSITE" id="PS50294">
    <property type="entry name" value="WD_REPEATS_REGION"/>
    <property type="match status" value="2"/>
</dbReference>
<gene>
    <name evidence="6" type="ORF">QTP70_026528</name>
</gene>
<accession>A0AAE0V7N5</accession>
<evidence type="ECO:0000259" key="5">
    <source>
        <dbReference type="Pfam" id="PF23414"/>
    </source>
</evidence>
<dbReference type="InterPro" id="IPR052993">
    <property type="entry name" value="CFA-57"/>
</dbReference>
<feature type="coiled-coil region" evidence="4">
    <location>
        <begin position="1133"/>
        <end position="1199"/>
    </location>
</feature>
<feature type="coiled-coil region" evidence="4">
    <location>
        <begin position="830"/>
        <end position="901"/>
    </location>
</feature>
<keyword evidence="7" id="KW-1185">Reference proteome</keyword>
<feature type="repeat" description="WD" evidence="3">
    <location>
        <begin position="397"/>
        <end position="433"/>
    </location>
</feature>
<feature type="coiled-coil region" evidence="4">
    <location>
        <begin position="706"/>
        <end position="759"/>
    </location>
</feature>
<dbReference type="Proteomes" id="UP001274896">
    <property type="component" value="Unassembled WGS sequence"/>
</dbReference>
<dbReference type="InterPro" id="IPR015943">
    <property type="entry name" value="WD40/YVTN_repeat-like_dom_sf"/>
</dbReference>
<feature type="repeat" description="WD" evidence="3">
    <location>
        <begin position="646"/>
        <end position="680"/>
    </location>
</feature>
<dbReference type="PROSITE" id="PS50082">
    <property type="entry name" value="WD_REPEATS_2"/>
    <property type="match status" value="3"/>
</dbReference>
<dbReference type="Pfam" id="PF23414">
    <property type="entry name" value="Beta-prop_EML_2"/>
    <property type="match status" value="1"/>
</dbReference>
<evidence type="ECO:0000256" key="1">
    <source>
        <dbReference type="ARBA" id="ARBA00022574"/>
    </source>
</evidence>
<evidence type="ECO:0000256" key="2">
    <source>
        <dbReference type="ARBA" id="ARBA00022737"/>
    </source>
</evidence>
<evidence type="ECO:0000256" key="4">
    <source>
        <dbReference type="SAM" id="Coils"/>
    </source>
</evidence>
<dbReference type="FunFam" id="2.130.10.10:FF:000271">
    <property type="entry name" value="cilia- and flagella-associated protein 57"/>
    <property type="match status" value="1"/>
</dbReference>
<sequence length="1273" mass="146527">MAEVEVHPHHVFGLRAAVKNNLFFLDEQTVVFPCGNNCARYNLHQRCYKFIAVTFNVQDSGESGHAVWFRDSVTEEETGVRAREMLCCPPGTERSRGMQALAISPNWRYLAMSEHGERGTITIYDLQHEQSRKRKVLTGGDASVQEFVCMAFSPDSKYLLGQSGGPEWTLIYWLWEKNKVIATVKSTNLGPVHQVSFNPQDSTQVCVSGNGVFKLFRYADSALKQTNSAKLETQNVLSHAWMSEERIIAGTETGRLLVFESGDLRWEMSVTNKIAEQDKKRHMEDETQSAPASMPRVTVIKAYSKGFACSAGPGTVCLFEKTEEKESYRQIREIRIPPDPCSNEPGQAQQQEITSMCISPSEETLATSTDRGQLYLIALASAEMGKGTQAHFEFLSHSFHSDIITGLSICIRKPLIATCSMDHSIRIWNYETGALELCKEFQEESHSVALHPSGLFILTGFSDKLRLMNLLIDDIRNFKEFTVRSCRECVFSHGGHMFAAVNGNVIHLYSTTTFDNILNLKGHSGKVRSVVWSADDSRVVSCGMDGAVYEWNALSGQRESESVLKSCSYTGVALSHTTRSILAVGNDCTLKEIQDCQVLREVSSDDVMYTAIVMTRSGRALFTGTSSGTIRAIKYPLPMQKDWTEYQAHSAPITKMVITFDDQYLLSASEDGCLFIWKISEQEGRGLKRDKEMSYAEEILITRSDLEEKNQVMLELKSRVEELQMENEYQLRLKEMNYNEKIKELTEKFIQQIESLTNQNQMVFRRPVHSVASLIGSPAPSIVIVLKSEKEKQEITQQGALKDITERHTKELQDLESTNNQKLMLEYEKHQELQLKLRKMQESYEEKLQDLEDGHVRALEDMTQFYESKLQEKVLELGQCQDESQQQLREFEEIKKQIEEDGDLELHDIRVKYERKLWEEKETNLKLNGETRVMKKKFTSLQKEIDDRKLDIEKLKVEQQKLHGVIKALEKDIVGLKREIQERDETIQDKENRIHELKKKNEELEKFKFVLDYKVNELKKQIEPREIEVKEMKEQVHEMEAELEQFRKMSTQLELTISQLKLKLKATDKERQKETQRVRDVEAVLHRLKTDLHNCVGFIQEPRKLKESVREIYERHVHQSDVVEIAGVDADVQREYSRQREHMERNMDSLRRRLAKDIKVHEAKNIKLMKENVSLIKEINDLRMEMRLMRAQIHDYETQNSFKSKSTTSIKPASSAASRLNFEGEAERIIQQQRLEIQRLKQEILTQGQDEGQDQSFILPSLSSNIKLPALTA</sequence>
<dbReference type="InterPro" id="IPR055442">
    <property type="entry name" value="Beta-prop_EML-like_2nd"/>
</dbReference>
<name>A0AAE0V7N5_9TELE</name>
<dbReference type="Gene3D" id="2.130.10.10">
    <property type="entry name" value="YVTN repeat-like/Quinoprotein amine dehydrogenase"/>
    <property type="match status" value="2"/>
</dbReference>
<dbReference type="PANTHER" id="PTHR32215">
    <property type="entry name" value="CILIA- AND FLAGELLA-ASSOCIATED PROTEIN 57"/>
    <property type="match status" value="1"/>
</dbReference>
<feature type="repeat" description="WD" evidence="3">
    <location>
        <begin position="520"/>
        <end position="561"/>
    </location>
</feature>
<evidence type="ECO:0000313" key="7">
    <source>
        <dbReference type="Proteomes" id="UP001274896"/>
    </source>
</evidence>
<comment type="caution">
    <text evidence="6">The sequence shown here is derived from an EMBL/GenBank/DDBJ whole genome shotgun (WGS) entry which is preliminary data.</text>
</comment>
<dbReference type="InterPro" id="IPR011047">
    <property type="entry name" value="Quinoprotein_ADH-like_sf"/>
</dbReference>
<feature type="coiled-coil region" evidence="4">
    <location>
        <begin position="1223"/>
        <end position="1250"/>
    </location>
</feature>
<dbReference type="SUPFAM" id="SSF50978">
    <property type="entry name" value="WD40 repeat-like"/>
    <property type="match status" value="1"/>
</dbReference>
<dbReference type="EMBL" id="JAUCMX010000005">
    <property type="protein sequence ID" value="KAK3546542.1"/>
    <property type="molecule type" value="Genomic_DNA"/>
</dbReference>
<feature type="domain" description="EML-like second beta-propeller" evidence="5">
    <location>
        <begin position="405"/>
        <end position="679"/>
    </location>
</feature>